<dbReference type="EMBL" id="JBHSGK010000013">
    <property type="protein sequence ID" value="MFC4737609.1"/>
    <property type="molecule type" value="Genomic_DNA"/>
</dbReference>
<dbReference type="HAMAP" id="MF_01940">
    <property type="entry name" value="RNA_CPDase"/>
    <property type="match status" value="1"/>
</dbReference>
<gene>
    <name evidence="3" type="primary">thpR</name>
    <name evidence="3" type="ORF">ACFO4L_13480</name>
</gene>
<feature type="active site" description="Proton acceptor" evidence="2">
    <location>
        <position position="126"/>
    </location>
</feature>
<keyword evidence="4" id="KW-1185">Reference proteome</keyword>
<evidence type="ECO:0000256" key="2">
    <source>
        <dbReference type="HAMAP-Rule" id="MF_01940"/>
    </source>
</evidence>
<feature type="active site" description="Proton donor" evidence="2">
    <location>
        <position position="42"/>
    </location>
</feature>
<dbReference type="InterPro" id="IPR009097">
    <property type="entry name" value="Cyclic_Pdiesterase"/>
</dbReference>
<organism evidence="3 4">
    <name type="scientific">Bacillus daqingensis</name>
    <dbReference type="NCBI Taxonomy" id="872396"/>
    <lineage>
        <taxon>Bacteria</taxon>
        <taxon>Bacillati</taxon>
        <taxon>Bacillota</taxon>
        <taxon>Bacilli</taxon>
        <taxon>Bacillales</taxon>
        <taxon>Bacillaceae</taxon>
        <taxon>Bacillus</taxon>
    </lineage>
</organism>
<protein>
    <recommendedName>
        <fullName evidence="2">RNA 2',3'-cyclic phosphodiesterase</fullName>
        <shortName evidence="2">RNA 2',3'-CPDase</shortName>
        <ecNumber evidence="2">3.1.4.58</ecNumber>
    </recommendedName>
</protein>
<feature type="short sequence motif" description="HXTX 1" evidence="2">
    <location>
        <begin position="42"/>
        <end position="45"/>
    </location>
</feature>
<comment type="function">
    <text evidence="2">Hydrolyzes RNA 2',3'-cyclic phosphodiester to an RNA 2'-phosphomonoester.</text>
</comment>
<comment type="caution">
    <text evidence="3">The sequence shown here is derived from an EMBL/GenBank/DDBJ whole genome shotgun (WGS) entry which is preliminary data.</text>
</comment>
<feature type="short sequence motif" description="HXTX 2" evidence="2">
    <location>
        <begin position="126"/>
        <end position="129"/>
    </location>
</feature>
<dbReference type="SUPFAM" id="SSF55144">
    <property type="entry name" value="LigT-like"/>
    <property type="match status" value="1"/>
</dbReference>
<evidence type="ECO:0000313" key="3">
    <source>
        <dbReference type="EMBL" id="MFC4737609.1"/>
    </source>
</evidence>
<evidence type="ECO:0000256" key="1">
    <source>
        <dbReference type="ARBA" id="ARBA00022801"/>
    </source>
</evidence>
<dbReference type="NCBIfam" id="TIGR02258">
    <property type="entry name" value="2_5_ligase"/>
    <property type="match status" value="1"/>
</dbReference>
<proteinExistence type="inferred from homology"/>
<keyword evidence="1 2" id="KW-0378">Hydrolase</keyword>
<dbReference type="InterPro" id="IPR004175">
    <property type="entry name" value="RNA_CPDase"/>
</dbReference>
<evidence type="ECO:0000313" key="4">
    <source>
        <dbReference type="Proteomes" id="UP001595896"/>
    </source>
</evidence>
<dbReference type="PANTHER" id="PTHR35561:SF1">
    <property type="entry name" value="RNA 2',3'-CYCLIC PHOSPHODIESTERASE"/>
    <property type="match status" value="1"/>
</dbReference>
<reference evidence="4" key="1">
    <citation type="journal article" date="2019" name="Int. J. Syst. Evol. Microbiol.">
        <title>The Global Catalogue of Microorganisms (GCM) 10K type strain sequencing project: providing services to taxonomists for standard genome sequencing and annotation.</title>
        <authorList>
            <consortium name="The Broad Institute Genomics Platform"/>
            <consortium name="The Broad Institute Genome Sequencing Center for Infectious Disease"/>
            <person name="Wu L."/>
            <person name="Ma J."/>
        </authorList>
    </citation>
    <scope>NUCLEOTIDE SEQUENCE [LARGE SCALE GENOMIC DNA]</scope>
    <source>
        <strain evidence="4">JCM 12165</strain>
    </source>
</reference>
<dbReference type="Pfam" id="PF13563">
    <property type="entry name" value="2_5_RNA_ligase2"/>
    <property type="match status" value="1"/>
</dbReference>
<dbReference type="EC" id="3.1.4.58" evidence="2"/>
<comment type="catalytic activity">
    <reaction evidence="2">
        <text>a 3'-end 2',3'-cyclophospho-ribonucleotide-RNA + H2O = a 3'-end 2'-phospho-ribonucleotide-RNA + H(+)</text>
        <dbReference type="Rhea" id="RHEA:11828"/>
        <dbReference type="Rhea" id="RHEA-COMP:10464"/>
        <dbReference type="Rhea" id="RHEA-COMP:17353"/>
        <dbReference type="ChEBI" id="CHEBI:15377"/>
        <dbReference type="ChEBI" id="CHEBI:15378"/>
        <dbReference type="ChEBI" id="CHEBI:83064"/>
        <dbReference type="ChEBI" id="CHEBI:173113"/>
        <dbReference type="EC" id="3.1.4.58"/>
    </reaction>
</comment>
<sequence>MSAHYFLGFSADIRIRDKAVQMQEELNASDYFRHLTGPEDFHVTLLFLGGWEQRKREKLWKRLEDKQLPAFTLSFRRYAIFGKAERPRVLFLRPDPEPILADMYQTVIQEASQLDFPVPERGYHPHLTLAKKAGSVPFPEPVYGEMEQVAMPVTELTLYQVRPESKPRYYAETTMTLCGRS</sequence>
<accession>A0ABV9P195</accession>
<dbReference type="RefSeq" id="WP_377910196.1">
    <property type="nucleotide sequence ID" value="NZ_JBHSGK010000013.1"/>
</dbReference>
<dbReference type="Gene3D" id="3.90.1140.10">
    <property type="entry name" value="Cyclic phosphodiesterase"/>
    <property type="match status" value="1"/>
</dbReference>
<comment type="similarity">
    <text evidence="2">Belongs to the 2H phosphoesterase superfamily. ThpR family.</text>
</comment>
<dbReference type="PANTHER" id="PTHR35561">
    <property type="entry name" value="RNA 2',3'-CYCLIC PHOSPHODIESTERASE"/>
    <property type="match status" value="1"/>
</dbReference>
<dbReference type="Proteomes" id="UP001595896">
    <property type="component" value="Unassembled WGS sequence"/>
</dbReference>
<name>A0ABV9P195_9BACI</name>